<evidence type="ECO:0000313" key="3">
    <source>
        <dbReference type="Proteomes" id="UP000516384"/>
    </source>
</evidence>
<dbReference type="RefSeq" id="WP_190299732.1">
    <property type="nucleotide sequence ID" value="NZ_CP061173.1"/>
</dbReference>
<gene>
    <name evidence="2" type="ORF">IAQ67_28325</name>
</gene>
<feature type="region of interest" description="Disordered" evidence="1">
    <location>
        <begin position="1"/>
        <end position="37"/>
    </location>
</feature>
<organism evidence="2 3">
    <name type="scientific">Paenibacillus peoriae</name>
    <dbReference type="NCBI Taxonomy" id="59893"/>
    <lineage>
        <taxon>Bacteria</taxon>
        <taxon>Bacillati</taxon>
        <taxon>Bacillota</taxon>
        <taxon>Bacilli</taxon>
        <taxon>Bacillales</taxon>
        <taxon>Paenibacillaceae</taxon>
        <taxon>Paenibacillus</taxon>
    </lineage>
</organism>
<dbReference type="AlphaFoldDB" id="A0A7H0YH67"/>
<evidence type="ECO:0000256" key="1">
    <source>
        <dbReference type="SAM" id="MobiDB-lite"/>
    </source>
</evidence>
<dbReference type="Proteomes" id="UP000516384">
    <property type="component" value="Plasmid pPlas1"/>
</dbReference>
<protein>
    <submittedName>
        <fullName evidence="2">DNA polymerase III subunit gamma/tau</fullName>
    </submittedName>
</protein>
<keyword evidence="2" id="KW-0614">Plasmid</keyword>
<reference evidence="2 3" key="1">
    <citation type="submission" date="2020-09" db="EMBL/GenBank/DDBJ databases">
        <title>Characterization of Paenibacillus peoriae strain ZF390 with broad-spectrum antimicrobial activity as a potential biocontrol agent.</title>
        <authorList>
            <person name="Li L."/>
            <person name="Zhao Y."/>
            <person name="Li B."/>
            <person name="Xie X."/>
        </authorList>
    </citation>
    <scope>NUCLEOTIDE SEQUENCE [LARGE SCALE GENOMIC DNA]</scope>
    <source>
        <strain evidence="2 3">ZF390</strain>
        <plasmid evidence="2 3">pPlas1</plasmid>
    </source>
</reference>
<accession>A0A7H0YH67</accession>
<sequence length="149" mass="17166">MSDRELTIPNENQESVPMVAKSEPAPETDTTKEPLSKEEADVIEKVFFEEDDMVRLRDGRTYRIPPLGLKDARKLMRKLNTIDTSIVISNLIDTDGEDRYDELLDVLMMAFRPYYKTMTVEYLEDYIDLVSAKQIIDSMIGLNGLKKLL</sequence>
<dbReference type="EMBL" id="CP061173">
    <property type="protein sequence ID" value="QNR70425.1"/>
    <property type="molecule type" value="Genomic_DNA"/>
</dbReference>
<geneLocation type="plasmid" evidence="2 3">
    <name>pPlas1</name>
</geneLocation>
<evidence type="ECO:0000313" key="2">
    <source>
        <dbReference type="EMBL" id="QNR70425.1"/>
    </source>
</evidence>
<proteinExistence type="predicted"/>
<name>A0A7H0YH67_9BACL</name>